<gene>
    <name evidence="4" type="primary">ENSRNOG00000064035</name>
</gene>
<proteinExistence type="predicted"/>
<dbReference type="OrthoDB" id="9633945at2759"/>
<protein>
    <submittedName>
        <fullName evidence="2">Uncharacterized protein</fullName>
    </submittedName>
</protein>
<feature type="region of interest" description="Disordered" evidence="1">
    <location>
        <begin position="262"/>
        <end position="336"/>
    </location>
</feature>
<feature type="compositionally biased region" description="Polar residues" evidence="1">
    <location>
        <begin position="179"/>
        <end position="191"/>
    </location>
</feature>
<feature type="compositionally biased region" description="Polar residues" evidence="1">
    <location>
        <begin position="262"/>
        <end position="299"/>
    </location>
</feature>
<feature type="region of interest" description="Disordered" evidence="1">
    <location>
        <begin position="163"/>
        <end position="193"/>
    </location>
</feature>
<feature type="compositionally biased region" description="Polar residues" evidence="1">
    <location>
        <begin position="1"/>
        <end position="21"/>
    </location>
</feature>
<dbReference type="OMA" id="LETRACM"/>
<reference evidence="2" key="1">
    <citation type="submission" date="2024-01" db="EMBL/GenBank/DDBJ databases">
        <title>GRCr8: a new rat reference genome assembly contstructed from accurate long reads and long range scaffolding.</title>
        <authorList>
            <person name="Doris P.A."/>
            <person name="Kalbfleisch T."/>
            <person name="Li K."/>
            <person name="Howe K."/>
            <person name="Wood J."/>
        </authorList>
    </citation>
    <scope>NUCLEOTIDE SEQUENCE [LARGE SCALE GENOMIC DNA]</scope>
    <source>
        <strain evidence="2">Brown Norway</strain>
    </source>
</reference>
<dbReference type="AlphaFoldDB" id="A0A8I5ZW89"/>
<organism evidence="2 3">
    <name type="scientific">Rattus norvegicus</name>
    <name type="common">Rat</name>
    <dbReference type="NCBI Taxonomy" id="10116"/>
    <lineage>
        <taxon>Eukaryota</taxon>
        <taxon>Metazoa</taxon>
        <taxon>Chordata</taxon>
        <taxon>Craniata</taxon>
        <taxon>Vertebrata</taxon>
        <taxon>Euteleostomi</taxon>
        <taxon>Mammalia</taxon>
        <taxon>Eutheria</taxon>
        <taxon>Euarchontoglires</taxon>
        <taxon>Glires</taxon>
        <taxon>Rodentia</taxon>
        <taxon>Myomorpha</taxon>
        <taxon>Muroidea</taxon>
        <taxon>Muridae</taxon>
        <taxon>Murinae</taxon>
        <taxon>Rattus</taxon>
    </lineage>
</organism>
<accession>A0A8I5ZW89</accession>
<reference evidence="2" key="2">
    <citation type="submission" date="2025-08" db="UniProtKB">
        <authorList>
            <consortium name="Ensembl"/>
        </authorList>
    </citation>
    <scope>IDENTIFICATION</scope>
    <source>
        <strain evidence="2">Brown Norway</strain>
    </source>
</reference>
<evidence type="ECO:0000313" key="2">
    <source>
        <dbReference type="Ensembl" id="ENSRNOP00000083653.2"/>
    </source>
</evidence>
<dbReference type="Proteomes" id="UP000002494">
    <property type="component" value="Chromosome X"/>
</dbReference>
<dbReference type="RGD" id="150344435">
    <property type="gene designation" value="ENSRNOG00000064035"/>
</dbReference>
<dbReference type="Ensembl" id="ENSRNOT00000118518.2">
    <property type="protein sequence ID" value="ENSRNOP00000083653.2"/>
    <property type="gene ID" value="ENSRNOG00000064035.2"/>
</dbReference>
<sequence length="354" mass="38076">MTWRSSLSAQGVLETVTTSQGPPEISYLSQEPPGPCLEKEALGHSPSDPEDVGLCESAQGTLETLLHMQNTTEIPPVTQEIIGHLLLAHESLRFPPLSLLSPEAEEPLSSNKSIFKISESVSGTLESLPSVPGALGLLKPNEGALGPLVSKQGILRIRTSPPETLEHSQPAQGPLEPMPSTQDTVGTSSSAEFPGLSHCAQGDFIPFPSHEECLPHSSFPKKGPRHLKSTQRKLKYVPFPEEDIRYSLSELDDLKCIPSAESRFTSSKNGGKNSSPTSTPQRSISPLKSSKLSFRSSTPPKEGLRHAPSPGDRSRHSKSGKTRSRHASSDQAGLKSVSLEDEGLEFCHSYKLGV</sequence>
<evidence type="ECO:0000256" key="1">
    <source>
        <dbReference type="SAM" id="MobiDB-lite"/>
    </source>
</evidence>
<reference evidence="2" key="3">
    <citation type="submission" date="2025-09" db="UniProtKB">
        <authorList>
            <consortium name="Ensembl"/>
        </authorList>
    </citation>
    <scope>IDENTIFICATION</scope>
    <source>
        <strain evidence="2">Brown Norway</strain>
    </source>
</reference>
<evidence type="ECO:0000313" key="3">
    <source>
        <dbReference type="Proteomes" id="UP000002494"/>
    </source>
</evidence>
<dbReference type="GeneTree" id="ENSGT01090000260796"/>
<name>A0A8I5ZW89_RAT</name>
<feature type="compositionally biased region" description="Basic residues" evidence="1">
    <location>
        <begin position="315"/>
        <end position="326"/>
    </location>
</feature>
<evidence type="ECO:0000313" key="4">
    <source>
        <dbReference type="RGD" id="150344435"/>
    </source>
</evidence>
<dbReference type="AGR" id="RGD:150344435"/>
<feature type="region of interest" description="Disordered" evidence="1">
    <location>
        <begin position="1"/>
        <end position="54"/>
    </location>
</feature>
<keyword evidence="3" id="KW-1185">Reference proteome</keyword>